<gene>
    <name evidence="2" type="ORF">PBY51_012206</name>
</gene>
<organism evidence="2 3">
    <name type="scientific">Eleginops maclovinus</name>
    <name type="common">Patagonian blennie</name>
    <name type="synonym">Eleginus maclovinus</name>
    <dbReference type="NCBI Taxonomy" id="56733"/>
    <lineage>
        <taxon>Eukaryota</taxon>
        <taxon>Metazoa</taxon>
        <taxon>Chordata</taxon>
        <taxon>Craniata</taxon>
        <taxon>Vertebrata</taxon>
        <taxon>Euteleostomi</taxon>
        <taxon>Actinopterygii</taxon>
        <taxon>Neopterygii</taxon>
        <taxon>Teleostei</taxon>
        <taxon>Neoteleostei</taxon>
        <taxon>Acanthomorphata</taxon>
        <taxon>Eupercaria</taxon>
        <taxon>Perciformes</taxon>
        <taxon>Notothenioidei</taxon>
        <taxon>Eleginopidae</taxon>
        <taxon>Eleginops</taxon>
    </lineage>
</organism>
<name>A0AAN7XUQ2_ELEMC</name>
<dbReference type="EMBL" id="JAUZQC010000008">
    <property type="protein sequence ID" value="KAK5867742.1"/>
    <property type="molecule type" value="Genomic_DNA"/>
</dbReference>
<comment type="caution">
    <text evidence="2">The sequence shown here is derived from an EMBL/GenBank/DDBJ whole genome shotgun (WGS) entry which is preliminary data.</text>
</comment>
<accession>A0AAN7XUQ2</accession>
<evidence type="ECO:0000313" key="3">
    <source>
        <dbReference type="Proteomes" id="UP001346869"/>
    </source>
</evidence>
<evidence type="ECO:0000313" key="2">
    <source>
        <dbReference type="EMBL" id="KAK5867742.1"/>
    </source>
</evidence>
<dbReference type="AlphaFoldDB" id="A0AAN7XUQ2"/>
<protein>
    <submittedName>
        <fullName evidence="2">Uncharacterized protein</fullName>
    </submittedName>
</protein>
<evidence type="ECO:0000256" key="1">
    <source>
        <dbReference type="SAM" id="MobiDB-lite"/>
    </source>
</evidence>
<keyword evidence="3" id="KW-1185">Reference proteome</keyword>
<sequence length="79" mass="8957">MQSSVDEDEEIDIVELDSPVFDVEDIEPLYLTDYSEESENAVVPGSLSSPHPGCSTRRCREDSDEEEESAAKRSRWFTD</sequence>
<reference evidence="2 3" key="2">
    <citation type="journal article" date="2023" name="Mol. Biol. Evol.">
        <title>Genomics of Secondarily Temperate Adaptation in the Only Non-Antarctic Icefish.</title>
        <authorList>
            <person name="Rivera-Colon A.G."/>
            <person name="Rayamajhi N."/>
            <person name="Minhas B.F."/>
            <person name="Madrigal G."/>
            <person name="Bilyk K.T."/>
            <person name="Yoon V."/>
            <person name="Hune M."/>
            <person name="Gregory S."/>
            <person name="Cheng C.H.C."/>
            <person name="Catchen J.M."/>
        </authorList>
    </citation>
    <scope>NUCLEOTIDE SEQUENCE [LARGE SCALE GENOMIC DNA]</scope>
    <source>
        <strain evidence="2">JMC-PN-2008</strain>
    </source>
</reference>
<proteinExistence type="predicted"/>
<dbReference type="Proteomes" id="UP001346869">
    <property type="component" value="Unassembled WGS sequence"/>
</dbReference>
<reference evidence="2 3" key="1">
    <citation type="journal article" date="2023" name="Genes (Basel)">
        <title>Chromosome-Level Genome Assembly and Circadian Gene Repertoire of the Patagonia Blennie Eleginops maclovinus-The Closest Ancestral Proxy of Antarctic Cryonotothenioids.</title>
        <authorList>
            <person name="Cheng C.C."/>
            <person name="Rivera-Colon A.G."/>
            <person name="Minhas B.F."/>
            <person name="Wilson L."/>
            <person name="Rayamajhi N."/>
            <person name="Vargas-Chacoff L."/>
            <person name="Catchen J.M."/>
        </authorList>
    </citation>
    <scope>NUCLEOTIDE SEQUENCE [LARGE SCALE GENOMIC DNA]</scope>
    <source>
        <strain evidence="2">JMC-PN-2008</strain>
    </source>
</reference>
<feature type="region of interest" description="Disordered" evidence="1">
    <location>
        <begin position="40"/>
        <end position="79"/>
    </location>
</feature>